<reference evidence="1 2" key="1">
    <citation type="journal article" date="2018" name="Front. Microbiol.">
        <title>Hydrolytic Capabilities as a Key to Environmental Success: Chitinolytic and Cellulolytic Acidobacteria From Acidic Sub-arctic Soils and Boreal Peatlands.</title>
        <authorList>
            <person name="Belova S.E."/>
            <person name="Ravin N.V."/>
            <person name="Pankratov T.A."/>
            <person name="Rakitin A.L."/>
            <person name="Ivanova A.A."/>
            <person name="Beletsky A.V."/>
            <person name="Mardanov A.V."/>
            <person name="Sinninghe Damste J.S."/>
            <person name="Dedysh S.N."/>
        </authorList>
    </citation>
    <scope>NUCLEOTIDE SEQUENCE [LARGE SCALE GENOMIC DNA]</scope>
    <source>
        <strain evidence="1 2">SBC82</strain>
    </source>
</reference>
<protein>
    <submittedName>
        <fullName evidence="1">Uncharacterized protein</fullName>
    </submittedName>
</protein>
<dbReference type="KEGG" id="abas:ACPOL_4639"/>
<gene>
    <name evidence="1" type="ORF">ACPOL_4639</name>
</gene>
<evidence type="ECO:0000313" key="2">
    <source>
        <dbReference type="Proteomes" id="UP000253606"/>
    </source>
</evidence>
<organism evidence="1 2">
    <name type="scientific">Acidisarcina polymorpha</name>
    <dbReference type="NCBI Taxonomy" id="2211140"/>
    <lineage>
        <taxon>Bacteria</taxon>
        <taxon>Pseudomonadati</taxon>
        <taxon>Acidobacteriota</taxon>
        <taxon>Terriglobia</taxon>
        <taxon>Terriglobales</taxon>
        <taxon>Acidobacteriaceae</taxon>
        <taxon>Acidisarcina</taxon>
    </lineage>
</organism>
<dbReference type="Proteomes" id="UP000253606">
    <property type="component" value="Chromosome"/>
</dbReference>
<keyword evidence="2" id="KW-1185">Reference proteome</keyword>
<sequence>MLQSLILDGTRRFLGLCKRQEHADEEREQCARWASGNARELKFGKSWPFRNEEAYRSHFGS</sequence>
<dbReference type="AlphaFoldDB" id="A0A2Z5G4A6"/>
<dbReference type="EMBL" id="CP030840">
    <property type="protein sequence ID" value="AXC13911.1"/>
    <property type="molecule type" value="Genomic_DNA"/>
</dbReference>
<evidence type="ECO:0000313" key="1">
    <source>
        <dbReference type="EMBL" id="AXC13911.1"/>
    </source>
</evidence>
<accession>A0A2Z5G4A6</accession>
<proteinExistence type="predicted"/>
<name>A0A2Z5G4A6_9BACT</name>